<dbReference type="KEGG" id="ngr:NAEGRDRAFT_68678"/>
<gene>
    <name evidence="2" type="ORF">NAEGRDRAFT_68678</name>
</gene>
<evidence type="ECO:0000259" key="1">
    <source>
        <dbReference type="Pfam" id="PF02984"/>
    </source>
</evidence>
<evidence type="ECO:0000313" key="2">
    <source>
        <dbReference type="EMBL" id="EFC43267.1"/>
    </source>
</evidence>
<sequence>MINQPNAIENLMVIRKDDDDASLLYNNNKENNLFHSSKNREILPTTSTSTFNSTTNSIIVKRSDEACNVVSKNGEERIPLSELNVNTLKRLNSTIESSSQLPLEKKKKCQHVKDDIDSTRRKAESICGTSSSSIEITKLSEFSFLLEREKKQNNVYYFNSNDNTQNSILTTMYESIVHSMCEFHQNCKYIHLRYCTEQNSDICRYCYTNEHVFSMSYMFARRLCFSCSSSSKIAQTVTKVKGENQTKQFFKLMASSLYRIALKVADLCFPLPTQNTFSKYISKESYAATALPNMELQILNLFNYDHLLATTPVSFLSVLMNGSMCCDDALTNMLFRMKIEERVIELFTKFEFLTKLEAFNIPPSKLCCGALSLARKELDLPSWSEPLQQLTTYQLSDFEDVISFFSKYSNTSNN</sequence>
<dbReference type="InParanoid" id="D2VIG9"/>
<organism evidence="3">
    <name type="scientific">Naegleria gruberi</name>
    <name type="common">Amoeba</name>
    <dbReference type="NCBI Taxonomy" id="5762"/>
    <lineage>
        <taxon>Eukaryota</taxon>
        <taxon>Discoba</taxon>
        <taxon>Heterolobosea</taxon>
        <taxon>Tetramitia</taxon>
        <taxon>Eutetramitia</taxon>
        <taxon>Vahlkampfiidae</taxon>
        <taxon>Naegleria</taxon>
    </lineage>
</organism>
<keyword evidence="3" id="KW-1185">Reference proteome</keyword>
<dbReference type="Proteomes" id="UP000006671">
    <property type="component" value="Unassembled WGS sequence"/>
</dbReference>
<dbReference type="GeneID" id="8861942"/>
<feature type="domain" description="Cyclin C-terminal" evidence="1">
    <location>
        <begin position="353"/>
        <end position="409"/>
    </location>
</feature>
<name>D2VIG9_NAEGR</name>
<dbReference type="Pfam" id="PF02984">
    <property type="entry name" value="Cyclin_C"/>
    <property type="match status" value="1"/>
</dbReference>
<dbReference type="VEuPathDB" id="AmoebaDB:NAEGRDRAFT_68678"/>
<dbReference type="EMBL" id="GG738874">
    <property type="protein sequence ID" value="EFC43267.1"/>
    <property type="molecule type" value="Genomic_DNA"/>
</dbReference>
<dbReference type="AlphaFoldDB" id="D2VIG9"/>
<dbReference type="RefSeq" id="XP_002676011.1">
    <property type="nucleotide sequence ID" value="XM_002675965.1"/>
</dbReference>
<dbReference type="InterPro" id="IPR036915">
    <property type="entry name" value="Cyclin-like_sf"/>
</dbReference>
<dbReference type="InterPro" id="IPR004367">
    <property type="entry name" value="Cyclin_C-dom"/>
</dbReference>
<accession>D2VIG9</accession>
<dbReference type="SUPFAM" id="SSF47954">
    <property type="entry name" value="Cyclin-like"/>
    <property type="match status" value="1"/>
</dbReference>
<dbReference type="Gene3D" id="1.10.472.10">
    <property type="entry name" value="Cyclin-like"/>
    <property type="match status" value="2"/>
</dbReference>
<reference evidence="2 3" key="1">
    <citation type="journal article" date="2010" name="Cell">
        <title>The genome of Naegleria gruberi illuminates early eukaryotic versatility.</title>
        <authorList>
            <person name="Fritz-Laylin L.K."/>
            <person name="Prochnik S.E."/>
            <person name="Ginger M.L."/>
            <person name="Dacks J.B."/>
            <person name="Carpenter M.L."/>
            <person name="Field M.C."/>
            <person name="Kuo A."/>
            <person name="Paredez A."/>
            <person name="Chapman J."/>
            <person name="Pham J."/>
            <person name="Shu S."/>
            <person name="Neupane R."/>
            <person name="Cipriano M."/>
            <person name="Mancuso J."/>
            <person name="Tu H."/>
            <person name="Salamov A."/>
            <person name="Lindquist E."/>
            <person name="Shapiro H."/>
            <person name="Lucas S."/>
            <person name="Grigoriev I.V."/>
            <person name="Cande W.Z."/>
            <person name="Fulton C."/>
            <person name="Rokhsar D.S."/>
            <person name="Dawson S.C."/>
        </authorList>
    </citation>
    <scope>NUCLEOTIDE SEQUENCE [LARGE SCALE GENOMIC DNA]</scope>
    <source>
        <strain evidence="2 3">NEG-M</strain>
    </source>
</reference>
<protein>
    <submittedName>
        <fullName evidence="2">Predicted protein</fullName>
    </submittedName>
</protein>
<proteinExistence type="predicted"/>
<evidence type="ECO:0000313" key="3">
    <source>
        <dbReference type="Proteomes" id="UP000006671"/>
    </source>
</evidence>